<sequence length="326" mass="37577">METVTVNTKQDDNDNDNNQDGALVLWKYNNPFSNYKQDPVRIFIFNGFTLNISQKLSDPINITQNTGNIVWDGAYILSKYIADHLNLDYLSGISCRRKIRFIELGSGCGLVGLVAWLTGGYVVCTGTHEDIEHTKFNIKQNVEYVMNQQQNQFECNKEDEDNVVESRNRIAQLDKDNIQVHILDWTSLPTTEDTTNPLHKSNVPSFDIILASEILYLPDLHKDLVKTIRYFNHSKSRNDQDTCFEKEIKSKDEMKCETRVLGIYKQRGLGEEQFFKIAQVFGKLRVEWIDTSWIDQPSIGSHMNQSSSTTSSTYAEYKMFWLIPDS</sequence>
<dbReference type="Pfam" id="PF10294">
    <property type="entry name" value="Methyltransf_16"/>
    <property type="match status" value="1"/>
</dbReference>
<comment type="caution">
    <text evidence="1">The sequence shown here is derived from an EMBL/GenBank/DDBJ whole genome shotgun (WGS) entry which is preliminary data.</text>
</comment>
<organism evidence="1 2">
    <name type="scientific">Gigaspora margarita</name>
    <dbReference type="NCBI Taxonomy" id="4874"/>
    <lineage>
        <taxon>Eukaryota</taxon>
        <taxon>Fungi</taxon>
        <taxon>Fungi incertae sedis</taxon>
        <taxon>Mucoromycota</taxon>
        <taxon>Glomeromycotina</taxon>
        <taxon>Glomeromycetes</taxon>
        <taxon>Diversisporales</taxon>
        <taxon>Gigasporaceae</taxon>
        <taxon>Gigaspora</taxon>
    </lineage>
</organism>
<dbReference type="InterPro" id="IPR019410">
    <property type="entry name" value="Methyltransf_16"/>
</dbReference>
<protein>
    <submittedName>
        <fullName evidence="1">Uncharacterized protein</fullName>
    </submittedName>
</protein>
<dbReference type="EMBL" id="WTPW01003487">
    <property type="protein sequence ID" value="KAF0341597.1"/>
    <property type="molecule type" value="Genomic_DNA"/>
</dbReference>
<keyword evidence="2" id="KW-1185">Reference proteome</keyword>
<evidence type="ECO:0000313" key="1">
    <source>
        <dbReference type="EMBL" id="KAF0341597.1"/>
    </source>
</evidence>
<dbReference type="AlphaFoldDB" id="A0A8H3WT54"/>
<reference evidence="1 2" key="1">
    <citation type="journal article" date="2019" name="Environ. Microbiol.">
        <title>At the nexus of three kingdoms: the genome of the mycorrhizal fungus Gigaspora margarita provides insights into plant, endobacterial and fungal interactions.</title>
        <authorList>
            <person name="Venice F."/>
            <person name="Ghignone S."/>
            <person name="Salvioli di Fossalunga A."/>
            <person name="Amselem J."/>
            <person name="Novero M."/>
            <person name="Xianan X."/>
            <person name="Sedzielewska Toro K."/>
            <person name="Morin E."/>
            <person name="Lipzen A."/>
            <person name="Grigoriev I.V."/>
            <person name="Henrissat B."/>
            <person name="Martin F.M."/>
            <person name="Bonfante P."/>
        </authorList>
    </citation>
    <scope>NUCLEOTIDE SEQUENCE [LARGE SCALE GENOMIC DNA]</scope>
    <source>
        <strain evidence="1 2">BEG34</strain>
    </source>
</reference>
<dbReference type="Gene3D" id="3.40.50.150">
    <property type="entry name" value="Vaccinia Virus protein VP39"/>
    <property type="match status" value="1"/>
</dbReference>
<dbReference type="Proteomes" id="UP000439903">
    <property type="component" value="Unassembled WGS sequence"/>
</dbReference>
<dbReference type="InterPro" id="IPR029063">
    <property type="entry name" value="SAM-dependent_MTases_sf"/>
</dbReference>
<dbReference type="PANTHER" id="PTHR14614">
    <property type="entry name" value="HEPATOCELLULAR CARCINOMA-ASSOCIATED ANTIGEN"/>
    <property type="match status" value="1"/>
</dbReference>
<dbReference type="SUPFAM" id="SSF53335">
    <property type="entry name" value="S-adenosyl-L-methionine-dependent methyltransferases"/>
    <property type="match status" value="1"/>
</dbReference>
<proteinExistence type="predicted"/>
<gene>
    <name evidence="1" type="ORF">F8M41_016236</name>
</gene>
<accession>A0A8H3WT54</accession>
<evidence type="ECO:0000313" key="2">
    <source>
        <dbReference type="Proteomes" id="UP000439903"/>
    </source>
</evidence>
<name>A0A8H3WT54_GIGMA</name>
<dbReference type="OrthoDB" id="407325at2759"/>